<reference evidence="6 7" key="1">
    <citation type="submission" date="2019-06" db="EMBL/GenBank/DDBJ databases">
        <title>Sequencing the genomes of 1000 actinobacteria strains.</title>
        <authorList>
            <person name="Klenk H.-P."/>
        </authorList>
    </citation>
    <scope>NUCLEOTIDE SEQUENCE [LARGE SCALE GENOMIC DNA]</scope>
    <source>
        <strain evidence="6 7">DSM 18935</strain>
    </source>
</reference>
<evidence type="ECO:0000256" key="3">
    <source>
        <dbReference type="ARBA" id="ARBA00022801"/>
    </source>
</evidence>
<organism evidence="6 7">
    <name type="scientific">Marihabitans asiaticum</name>
    <dbReference type="NCBI Taxonomy" id="415218"/>
    <lineage>
        <taxon>Bacteria</taxon>
        <taxon>Bacillati</taxon>
        <taxon>Actinomycetota</taxon>
        <taxon>Actinomycetes</taxon>
        <taxon>Micrococcales</taxon>
        <taxon>Intrasporangiaceae</taxon>
        <taxon>Marihabitans</taxon>
    </lineage>
</organism>
<keyword evidence="3" id="KW-0378">Hydrolase</keyword>
<dbReference type="InterPro" id="IPR016071">
    <property type="entry name" value="Staphylococal_nuclease_OB-fold"/>
</dbReference>
<dbReference type="InterPro" id="IPR002071">
    <property type="entry name" value="Thermonucl_AS"/>
</dbReference>
<accession>A0A560WGP1</accession>
<dbReference type="GO" id="GO:0004519">
    <property type="term" value="F:endonuclease activity"/>
    <property type="evidence" value="ECO:0007669"/>
    <property type="project" value="UniProtKB-KW"/>
</dbReference>
<protein>
    <submittedName>
        <fullName evidence="6">Micrococcal nuclease</fullName>
    </submittedName>
</protein>
<evidence type="ECO:0000259" key="5">
    <source>
        <dbReference type="PROSITE" id="PS50830"/>
    </source>
</evidence>
<name>A0A560WGP1_9MICO</name>
<dbReference type="Proteomes" id="UP000315628">
    <property type="component" value="Unassembled WGS sequence"/>
</dbReference>
<dbReference type="SUPFAM" id="SSF50199">
    <property type="entry name" value="Staphylococcal nuclease"/>
    <property type="match status" value="1"/>
</dbReference>
<gene>
    <name evidence="6" type="ORF">FB557_0272</name>
</gene>
<feature type="compositionally biased region" description="Pro residues" evidence="4">
    <location>
        <begin position="156"/>
        <end position="167"/>
    </location>
</feature>
<evidence type="ECO:0000313" key="6">
    <source>
        <dbReference type="EMBL" id="TWD16736.1"/>
    </source>
</evidence>
<evidence type="ECO:0000256" key="2">
    <source>
        <dbReference type="ARBA" id="ARBA00022759"/>
    </source>
</evidence>
<dbReference type="PANTHER" id="PTHR12302:SF3">
    <property type="entry name" value="SERINE_THREONINE-PROTEIN KINASE 31"/>
    <property type="match status" value="1"/>
</dbReference>
<dbReference type="PROSITE" id="PS50830">
    <property type="entry name" value="TNASE_3"/>
    <property type="match status" value="1"/>
</dbReference>
<feature type="domain" description="TNase-like" evidence="5">
    <location>
        <begin position="4"/>
        <end position="134"/>
    </location>
</feature>
<proteinExistence type="predicted"/>
<sequence>MPAGALAVPVLSVYDGDTMRVRVKGTSERVRIIGLDAPELNPKECFGQESASKMQSLAQSRTVWIAADSTQGDRDRYGRLLRHAYDSSGTSLAETMIRGGFATEYTYARAYAGQAAHRRAEATAKSNGRGIWSSRCAQPEPVQAAPAPKPSSAAPSPKPSPAAPQPKPSSAAPTPAAPSPTQQQSCTIKGNIASDGEKIYHLPGQRYYGVTKISPSKGERMFCSEQEALNAGWRRAKV</sequence>
<dbReference type="InterPro" id="IPR035437">
    <property type="entry name" value="SNase_OB-fold_sf"/>
</dbReference>
<evidence type="ECO:0000256" key="1">
    <source>
        <dbReference type="ARBA" id="ARBA00022722"/>
    </source>
</evidence>
<comment type="caution">
    <text evidence="6">The sequence shown here is derived from an EMBL/GenBank/DDBJ whole genome shotgun (WGS) entry which is preliminary data.</text>
</comment>
<dbReference type="PROSITE" id="PS01123">
    <property type="entry name" value="TNASE_1"/>
    <property type="match status" value="1"/>
</dbReference>
<keyword evidence="1" id="KW-0540">Nuclease</keyword>
<keyword evidence="7" id="KW-1185">Reference proteome</keyword>
<dbReference type="Pfam" id="PF00565">
    <property type="entry name" value="SNase"/>
    <property type="match status" value="1"/>
</dbReference>
<dbReference type="EMBL" id="VIUW01000001">
    <property type="protein sequence ID" value="TWD16736.1"/>
    <property type="molecule type" value="Genomic_DNA"/>
</dbReference>
<dbReference type="Gene3D" id="2.40.50.90">
    <property type="match status" value="1"/>
</dbReference>
<dbReference type="AlphaFoldDB" id="A0A560WGP1"/>
<feature type="region of interest" description="Disordered" evidence="4">
    <location>
        <begin position="140"/>
        <end position="192"/>
    </location>
</feature>
<dbReference type="GO" id="GO:0003676">
    <property type="term" value="F:nucleic acid binding"/>
    <property type="evidence" value="ECO:0007669"/>
    <property type="project" value="InterPro"/>
</dbReference>
<feature type="compositionally biased region" description="Low complexity" evidence="4">
    <location>
        <begin position="168"/>
        <end position="185"/>
    </location>
</feature>
<dbReference type="SMART" id="SM00318">
    <property type="entry name" value="SNc"/>
    <property type="match status" value="1"/>
</dbReference>
<feature type="compositionally biased region" description="Low complexity" evidence="4">
    <location>
        <begin position="140"/>
        <end position="155"/>
    </location>
</feature>
<evidence type="ECO:0000256" key="4">
    <source>
        <dbReference type="SAM" id="MobiDB-lite"/>
    </source>
</evidence>
<dbReference type="PANTHER" id="PTHR12302">
    <property type="entry name" value="EBNA2 BINDING PROTEIN P100"/>
    <property type="match status" value="1"/>
</dbReference>
<dbReference type="GO" id="GO:0016787">
    <property type="term" value="F:hydrolase activity"/>
    <property type="evidence" value="ECO:0007669"/>
    <property type="project" value="UniProtKB-KW"/>
</dbReference>
<evidence type="ECO:0000313" key="7">
    <source>
        <dbReference type="Proteomes" id="UP000315628"/>
    </source>
</evidence>
<keyword evidence="2" id="KW-0255">Endonuclease</keyword>